<dbReference type="AlphaFoldDB" id="A0A841L3G5"/>
<dbReference type="PANTHER" id="PTHR12147:SF26">
    <property type="entry name" value="PEPTIDASE M28 DOMAIN-CONTAINING PROTEIN"/>
    <property type="match status" value="1"/>
</dbReference>
<dbReference type="SUPFAM" id="SSF53187">
    <property type="entry name" value="Zn-dependent exopeptidases"/>
    <property type="match status" value="1"/>
</dbReference>
<keyword evidence="4" id="KW-1185">Reference proteome</keyword>
<dbReference type="Gene3D" id="3.40.630.10">
    <property type="entry name" value="Zn peptidases"/>
    <property type="match status" value="1"/>
</dbReference>
<evidence type="ECO:0000313" key="3">
    <source>
        <dbReference type="EMBL" id="MBB6226826.1"/>
    </source>
</evidence>
<dbReference type="Proteomes" id="UP000538147">
    <property type="component" value="Unassembled WGS sequence"/>
</dbReference>
<feature type="chain" id="PRO_5032909453" description="Peptidase M28 domain-containing protein" evidence="1">
    <location>
        <begin position="18"/>
        <end position="497"/>
    </location>
</feature>
<proteinExistence type="predicted"/>
<feature type="domain" description="Peptidase M28" evidence="2">
    <location>
        <begin position="266"/>
        <end position="480"/>
    </location>
</feature>
<organism evidence="3 4">
    <name type="scientific">Polymorphobacter multimanifer</name>
    <dbReference type="NCBI Taxonomy" id="1070431"/>
    <lineage>
        <taxon>Bacteria</taxon>
        <taxon>Pseudomonadati</taxon>
        <taxon>Pseudomonadota</taxon>
        <taxon>Alphaproteobacteria</taxon>
        <taxon>Sphingomonadales</taxon>
        <taxon>Sphingosinicellaceae</taxon>
        <taxon>Polymorphobacter</taxon>
    </lineage>
</organism>
<comment type="caution">
    <text evidence="3">The sequence shown here is derived from an EMBL/GenBank/DDBJ whole genome shotgun (WGS) entry which is preliminary data.</text>
</comment>
<dbReference type="Pfam" id="PF04389">
    <property type="entry name" value="Peptidase_M28"/>
    <property type="match status" value="1"/>
</dbReference>
<dbReference type="GO" id="GO:0008235">
    <property type="term" value="F:metalloexopeptidase activity"/>
    <property type="evidence" value="ECO:0007669"/>
    <property type="project" value="InterPro"/>
</dbReference>
<name>A0A841L3G5_9SPHN</name>
<dbReference type="InterPro" id="IPR045175">
    <property type="entry name" value="M28_fam"/>
</dbReference>
<evidence type="ECO:0000256" key="1">
    <source>
        <dbReference type="SAM" id="SignalP"/>
    </source>
</evidence>
<dbReference type="Gene3D" id="3.50.30.30">
    <property type="match status" value="1"/>
</dbReference>
<dbReference type="RefSeq" id="WP_184196278.1">
    <property type="nucleotide sequence ID" value="NZ_JACIIV010000006.1"/>
</dbReference>
<keyword evidence="1" id="KW-0732">Signal</keyword>
<reference evidence="3 4" key="1">
    <citation type="submission" date="2020-08" db="EMBL/GenBank/DDBJ databases">
        <title>Genomic Encyclopedia of Type Strains, Phase IV (KMG-IV): sequencing the most valuable type-strain genomes for metagenomic binning, comparative biology and taxonomic classification.</title>
        <authorList>
            <person name="Goeker M."/>
        </authorList>
    </citation>
    <scope>NUCLEOTIDE SEQUENCE [LARGE SCALE GENOMIC DNA]</scope>
    <source>
        <strain evidence="3 4">DSM 102189</strain>
    </source>
</reference>
<gene>
    <name evidence="3" type="ORF">FHS79_000988</name>
</gene>
<protein>
    <recommendedName>
        <fullName evidence="2">Peptidase M28 domain-containing protein</fullName>
    </recommendedName>
</protein>
<evidence type="ECO:0000259" key="2">
    <source>
        <dbReference type="Pfam" id="PF04389"/>
    </source>
</evidence>
<dbReference type="GO" id="GO:0006508">
    <property type="term" value="P:proteolysis"/>
    <property type="evidence" value="ECO:0007669"/>
    <property type="project" value="InterPro"/>
</dbReference>
<feature type="signal peptide" evidence="1">
    <location>
        <begin position="1"/>
        <end position="17"/>
    </location>
</feature>
<dbReference type="EMBL" id="JACIIV010000006">
    <property type="protein sequence ID" value="MBB6226826.1"/>
    <property type="molecule type" value="Genomic_DNA"/>
</dbReference>
<accession>A0A841L3G5</accession>
<evidence type="ECO:0000313" key="4">
    <source>
        <dbReference type="Proteomes" id="UP000538147"/>
    </source>
</evidence>
<sequence>MRGLIGIAALLASPALAAGPQDADTKAWWKMIGHLSSDAFEGRDTGSQGHARAVAWTVAQFKAARLLPAGEHGSYTQTIALHEVRVEKPGTRISIVAADGSTTDLAFLHDVTVRATMAAPAALKAPIVFRGWCSRQDVTADVAGKVVLCFGGRRKGLPGAAERLAAVVDAGAAALVTIDDAGFTIEPPRWPEAYARTITIPTTEARPEPGLPMLRLNPAALAKLLGPRAQTLLADAIAARPLPAFDLPAQLDLALARTERDFTSDNVLALLPGTDPALNAETVVVSAHIDGYGLGEPVDGDSLYNGAFDDAAYVATLIRLAQARKGKGYRRPVLFAVFTGEEKGLHGANWFTRHPTIPLASIAADINLDAIRPLFPLKILTLIGLEASTLVQDVRAIATPMGIEVRPDNELERGMIGRTDAAPFLRAGIPAISFMFGYDTGSPEEEKFRLWYRTRYHRPQDDITQPIDFTAARTFNRFFYALTARVADGAAKPAMVR</sequence>
<dbReference type="InterPro" id="IPR007484">
    <property type="entry name" value="Peptidase_M28"/>
</dbReference>
<dbReference type="PANTHER" id="PTHR12147">
    <property type="entry name" value="METALLOPEPTIDASE M28 FAMILY MEMBER"/>
    <property type="match status" value="1"/>
</dbReference>